<dbReference type="Proteomes" id="UP000201169">
    <property type="component" value="Chromosome"/>
</dbReference>
<dbReference type="SUPFAM" id="SSF53335">
    <property type="entry name" value="S-adenosyl-L-methionine-dependent methyltransferases"/>
    <property type="match status" value="1"/>
</dbReference>
<protein>
    <submittedName>
        <fullName evidence="4">tRNA m6A37 methyltransferase TrmN6</fullName>
    </submittedName>
</protein>
<dbReference type="InterPro" id="IPR050210">
    <property type="entry name" value="tRNA_Adenine-N(6)_MTase"/>
</dbReference>
<dbReference type="RefSeq" id="WP_094325659.1">
    <property type="nucleotide sequence ID" value="NZ_CP022347.1"/>
</dbReference>
<dbReference type="GO" id="GO:0008170">
    <property type="term" value="F:N-methyltransferase activity"/>
    <property type="evidence" value="ECO:0007669"/>
    <property type="project" value="UniProtKB-ARBA"/>
</dbReference>
<evidence type="ECO:0000259" key="3">
    <source>
        <dbReference type="Pfam" id="PF05175"/>
    </source>
</evidence>
<dbReference type="GO" id="GO:0003676">
    <property type="term" value="F:nucleic acid binding"/>
    <property type="evidence" value="ECO:0007669"/>
    <property type="project" value="InterPro"/>
</dbReference>
<dbReference type="PANTHER" id="PTHR47739:SF1">
    <property type="entry name" value="TRNA1(VAL) (ADENINE(37)-N6)-METHYLTRANSFERASE"/>
    <property type="match status" value="1"/>
</dbReference>
<gene>
    <name evidence="4" type="ORF">CAV_1234</name>
</gene>
<feature type="domain" description="Methyltransferase small" evidence="3">
    <location>
        <begin position="18"/>
        <end position="114"/>
    </location>
</feature>
<dbReference type="InterPro" id="IPR029063">
    <property type="entry name" value="SAM-dependent_MTases_sf"/>
</dbReference>
<dbReference type="AlphaFoldDB" id="A0A222MYQ8"/>
<evidence type="ECO:0000256" key="2">
    <source>
        <dbReference type="ARBA" id="ARBA00022691"/>
    </source>
</evidence>
<keyword evidence="2" id="KW-0949">S-adenosyl-L-methionine</keyword>
<accession>A0A222MYQ8</accession>
<organism evidence="4 5">
    <name type="scientific">Campylobacter avium LMG 24591</name>
    <dbReference type="NCBI Taxonomy" id="522484"/>
    <lineage>
        <taxon>Bacteria</taxon>
        <taxon>Pseudomonadati</taxon>
        <taxon>Campylobacterota</taxon>
        <taxon>Epsilonproteobacteria</taxon>
        <taxon>Campylobacterales</taxon>
        <taxon>Campylobacteraceae</taxon>
        <taxon>Campylobacter</taxon>
    </lineage>
</organism>
<evidence type="ECO:0000256" key="1">
    <source>
        <dbReference type="ARBA" id="ARBA00022603"/>
    </source>
</evidence>
<evidence type="ECO:0000313" key="5">
    <source>
        <dbReference type="Proteomes" id="UP000201169"/>
    </source>
</evidence>
<dbReference type="PROSITE" id="PS00092">
    <property type="entry name" value="N6_MTASE"/>
    <property type="match status" value="1"/>
</dbReference>
<sequence>MNLVFSQFKNAYRYNSDSLLLYDFVAKNKIKGCVLDLGCGCGIIGILLKHKFIDITLSLLDILEQNCELTSLNLKQNNIKAAVFCADLRNLKLRNHFDFIVCNPPFYRLGAYKSENKHKEISKFQSSLSLDDFLAYSYKLLKAKGVLYFCYSSDCLQDINTKLTQYKLRLSKICFVHKDVNSKARLVLIEAKKGSKAMCEVKAPFIMYEDGKQSKLLTELLATLRIKSNDL</sequence>
<evidence type="ECO:0000313" key="4">
    <source>
        <dbReference type="EMBL" id="ASQ30860.1"/>
    </source>
</evidence>
<dbReference type="EMBL" id="CP022347">
    <property type="protein sequence ID" value="ASQ30860.1"/>
    <property type="molecule type" value="Genomic_DNA"/>
</dbReference>
<reference evidence="4 5" key="1">
    <citation type="submission" date="2017-07" db="EMBL/GenBank/DDBJ databases">
        <title>Analysis of two Campylobacter avium genomes and identification of a novel hippuricase gene.</title>
        <authorList>
            <person name="Miller W.G."/>
            <person name="Chapman M.H."/>
            <person name="Yee E."/>
            <person name="Revez J."/>
            <person name="Bono J.L."/>
            <person name="Rossi M."/>
        </authorList>
    </citation>
    <scope>NUCLEOTIDE SEQUENCE [LARGE SCALE GENOMIC DNA]</scope>
    <source>
        <strain evidence="4 5">LMG 24591</strain>
    </source>
</reference>
<keyword evidence="4" id="KW-0808">Transferase</keyword>
<proteinExistence type="predicted"/>
<dbReference type="OrthoDB" id="5354196at2"/>
<dbReference type="KEGG" id="cavi:CAV_1234"/>
<dbReference type="CDD" id="cd02440">
    <property type="entry name" value="AdoMet_MTases"/>
    <property type="match status" value="1"/>
</dbReference>
<keyword evidence="5" id="KW-1185">Reference proteome</keyword>
<dbReference type="InterPro" id="IPR007848">
    <property type="entry name" value="Small_mtfrase_dom"/>
</dbReference>
<keyword evidence="1 4" id="KW-0489">Methyltransferase</keyword>
<dbReference type="GO" id="GO:0008757">
    <property type="term" value="F:S-adenosylmethionine-dependent methyltransferase activity"/>
    <property type="evidence" value="ECO:0007669"/>
    <property type="project" value="UniProtKB-ARBA"/>
</dbReference>
<dbReference type="InterPro" id="IPR002052">
    <property type="entry name" value="DNA_methylase_N6_adenine_CS"/>
</dbReference>
<dbReference type="GO" id="GO:0032259">
    <property type="term" value="P:methylation"/>
    <property type="evidence" value="ECO:0007669"/>
    <property type="project" value="UniProtKB-KW"/>
</dbReference>
<dbReference type="PANTHER" id="PTHR47739">
    <property type="entry name" value="TRNA1(VAL) (ADENINE(37)-N6)-METHYLTRANSFERASE"/>
    <property type="match status" value="1"/>
</dbReference>
<dbReference type="Gene3D" id="3.40.50.150">
    <property type="entry name" value="Vaccinia Virus protein VP39"/>
    <property type="match status" value="1"/>
</dbReference>
<dbReference type="Pfam" id="PF05175">
    <property type="entry name" value="MTS"/>
    <property type="match status" value="1"/>
</dbReference>
<name>A0A222MYQ8_9BACT</name>